<feature type="domain" description="RNA polymerase sigma factor 54 DNA-binding" evidence="10">
    <location>
        <begin position="309"/>
        <end position="464"/>
    </location>
</feature>
<dbReference type="GO" id="GO:0016987">
    <property type="term" value="F:sigma factor activity"/>
    <property type="evidence" value="ECO:0007669"/>
    <property type="project" value="UniProtKB-KW"/>
</dbReference>
<dbReference type="InterPro" id="IPR038709">
    <property type="entry name" value="RpoN_core-bd_sf"/>
</dbReference>
<evidence type="ECO:0000256" key="3">
    <source>
        <dbReference type="ARBA" id="ARBA00022679"/>
    </source>
</evidence>
<dbReference type="OrthoDB" id="9814402at2"/>
<dbReference type="GO" id="GO:0016779">
    <property type="term" value="F:nucleotidyltransferase activity"/>
    <property type="evidence" value="ECO:0007669"/>
    <property type="project" value="UniProtKB-KW"/>
</dbReference>
<gene>
    <name evidence="12" type="ORF">EDD75_0166</name>
</gene>
<evidence type="ECO:0000259" key="11">
    <source>
        <dbReference type="Pfam" id="PF04963"/>
    </source>
</evidence>
<dbReference type="RefSeq" id="WP_123926646.1">
    <property type="nucleotide sequence ID" value="NZ_RKRE01000001.1"/>
</dbReference>
<keyword evidence="5" id="KW-0805">Transcription regulation</keyword>
<evidence type="ECO:0000313" key="13">
    <source>
        <dbReference type="Proteomes" id="UP000282654"/>
    </source>
</evidence>
<evidence type="ECO:0000256" key="4">
    <source>
        <dbReference type="ARBA" id="ARBA00022695"/>
    </source>
</evidence>
<dbReference type="InterPro" id="IPR007634">
    <property type="entry name" value="RNA_pol_sigma_54_DNA-bd"/>
</dbReference>
<dbReference type="AlphaFoldDB" id="A0A3N5BI62"/>
<keyword evidence="13" id="KW-1185">Reference proteome</keyword>
<sequence length="468" mass="51269">MSVRHDLRLRQSQRLVLRSELKENLEILQFSAQELSAYVEKELMENPLVELEEEAASSRDSWSEGNEAERNEAGEGRSEVGDWLEYFCDASDLGYAPGGVEPANFAPELSPAGPTLYESLLAQLGMLRLSPRERLIGEYIIGNISPTGYLSLSVAELSAALGVAPDETERMVQLVQSFDPPGVGARDLKECLRLQAERRGLGALSRMLIEEHLEALAAGEVARIARLVGVSTDEILAAAAEIRSLNPRPGSIFAGGPVPYVVPDLIIERVGDEYVVLLNDSAGPRLRLSQTYREFLNRKDLSGEARSFLLSRLKRALTLVKAIEKRGATLYRIGVALVQLQRGFFDEGLVALRSLTLKDLAEAVGLHESTVSRAIANKYLQCPRGVFKLRFFVSSGVGAADGGKVSAHSVKELIKQLIGEEPRGQPLSDKDIAARLSRQGINISRRTVAKYRSELGIPGSAARRNRVR</sequence>
<evidence type="ECO:0000256" key="1">
    <source>
        <dbReference type="ARBA" id="ARBA00008798"/>
    </source>
</evidence>
<dbReference type="GO" id="GO:0000428">
    <property type="term" value="C:DNA-directed RNA polymerase complex"/>
    <property type="evidence" value="ECO:0007669"/>
    <property type="project" value="UniProtKB-KW"/>
</dbReference>
<dbReference type="GO" id="GO:0001216">
    <property type="term" value="F:DNA-binding transcription activator activity"/>
    <property type="evidence" value="ECO:0007669"/>
    <property type="project" value="InterPro"/>
</dbReference>
<dbReference type="Pfam" id="PF00309">
    <property type="entry name" value="Sigma54_AID"/>
    <property type="match status" value="1"/>
</dbReference>
<protein>
    <submittedName>
        <fullName evidence="12">RNA polymerase RpoN-/SigL-like sigma 54 subunit</fullName>
    </submittedName>
</protein>
<feature type="region of interest" description="Disordered" evidence="9">
    <location>
        <begin position="54"/>
        <end position="77"/>
    </location>
</feature>
<keyword evidence="2" id="KW-0240">DNA-directed RNA polymerase</keyword>
<dbReference type="PROSITE" id="PS50044">
    <property type="entry name" value="SIGMA54_3"/>
    <property type="match status" value="1"/>
</dbReference>
<keyword evidence="3" id="KW-0808">Transferase</keyword>
<evidence type="ECO:0000256" key="5">
    <source>
        <dbReference type="ARBA" id="ARBA00023015"/>
    </source>
</evidence>
<dbReference type="InterPro" id="IPR000394">
    <property type="entry name" value="RNA_pol_sigma_54"/>
</dbReference>
<evidence type="ECO:0000256" key="2">
    <source>
        <dbReference type="ARBA" id="ARBA00022478"/>
    </source>
</evidence>
<dbReference type="PANTHER" id="PTHR32248:SF4">
    <property type="entry name" value="RNA POLYMERASE SIGMA-54 FACTOR"/>
    <property type="match status" value="1"/>
</dbReference>
<evidence type="ECO:0000256" key="8">
    <source>
        <dbReference type="ARBA" id="ARBA00023163"/>
    </source>
</evidence>
<dbReference type="PROSITE" id="PS00718">
    <property type="entry name" value="SIGMA54_2"/>
    <property type="match status" value="1"/>
</dbReference>
<proteinExistence type="inferred from homology"/>
<dbReference type="Proteomes" id="UP000282654">
    <property type="component" value="Unassembled WGS sequence"/>
</dbReference>
<evidence type="ECO:0000259" key="10">
    <source>
        <dbReference type="Pfam" id="PF04552"/>
    </source>
</evidence>
<feature type="domain" description="RNA polymerase sigma factor 54 core-binding" evidence="11">
    <location>
        <begin position="112"/>
        <end position="292"/>
    </location>
</feature>
<keyword evidence="6" id="KW-0731">Sigma factor</keyword>
<keyword evidence="4" id="KW-0548">Nucleotidyltransferase</keyword>
<name>A0A3N5BI62_9THEO</name>
<dbReference type="InterPro" id="IPR007046">
    <property type="entry name" value="RNA_pol_sigma_54_core-bd"/>
</dbReference>
<organism evidence="12 13">
    <name type="scientific">Thermodesulfitimonas autotrophica</name>
    <dbReference type="NCBI Taxonomy" id="1894989"/>
    <lineage>
        <taxon>Bacteria</taxon>
        <taxon>Bacillati</taxon>
        <taxon>Bacillota</taxon>
        <taxon>Clostridia</taxon>
        <taxon>Thermoanaerobacterales</taxon>
        <taxon>Thermoanaerobacteraceae</taxon>
        <taxon>Thermodesulfitimonas</taxon>
    </lineage>
</organism>
<keyword evidence="8" id="KW-0804">Transcription</keyword>
<dbReference type="Gene3D" id="1.10.10.60">
    <property type="entry name" value="Homeodomain-like"/>
    <property type="match status" value="1"/>
</dbReference>
<dbReference type="PANTHER" id="PTHR32248">
    <property type="entry name" value="RNA POLYMERASE SIGMA-54 FACTOR"/>
    <property type="match status" value="1"/>
</dbReference>
<dbReference type="Gene3D" id="1.10.10.1330">
    <property type="entry name" value="RNA polymerase sigma-54 factor, core-binding domain"/>
    <property type="match status" value="1"/>
</dbReference>
<comment type="caution">
    <text evidence="12">The sequence shown here is derived from an EMBL/GenBank/DDBJ whole genome shotgun (WGS) entry which is preliminary data.</text>
</comment>
<dbReference type="NCBIfam" id="TIGR02395">
    <property type="entry name" value="rpoN_sigma"/>
    <property type="match status" value="1"/>
</dbReference>
<comment type="similarity">
    <text evidence="1">Belongs to the sigma-54 factor family.</text>
</comment>
<dbReference type="GO" id="GO:0003677">
    <property type="term" value="F:DNA binding"/>
    <property type="evidence" value="ECO:0007669"/>
    <property type="project" value="UniProtKB-KW"/>
</dbReference>
<dbReference type="EMBL" id="RKRE01000001">
    <property type="protein sequence ID" value="RPF49358.1"/>
    <property type="molecule type" value="Genomic_DNA"/>
</dbReference>
<reference evidence="12 13" key="1">
    <citation type="submission" date="2018-11" db="EMBL/GenBank/DDBJ databases">
        <title>Genomic Encyclopedia of Type Strains, Phase IV (KMG-IV): sequencing the most valuable type-strain genomes for metagenomic binning, comparative biology and taxonomic classification.</title>
        <authorList>
            <person name="Goeker M."/>
        </authorList>
    </citation>
    <scope>NUCLEOTIDE SEQUENCE [LARGE SCALE GENOMIC DNA]</scope>
    <source>
        <strain evidence="12 13">DSM 102936</strain>
    </source>
</reference>
<keyword evidence="7" id="KW-0238">DNA-binding</keyword>
<dbReference type="GO" id="GO:0006352">
    <property type="term" value="P:DNA-templated transcription initiation"/>
    <property type="evidence" value="ECO:0007669"/>
    <property type="project" value="InterPro"/>
</dbReference>
<dbReference type="PRINTS" id="PR00045">
    <property type="entry name" value="SIGMA54FCT"/>
</dbReference>
<evidence type="ECO:0000256" key="6">
    <source>
        <dbReference type="ARBA" id="ARBA00023082"/>
    </source>
</evidence>
<dbReference type="Pfam" id="PF04552">
    <property type="entry name" value="Sigma54_DBD"/>
    <property type="match status" value="1"/>
</dbReference>
<dbReference type="Pfam" id="PF04963">
    <property type="entry name" value="Sigma54_CBD"/>
    <property type="match status" value="1"/>
</dbReference>
<evidence type="ECO:0000313" key="12">
    <source>
        <dbReference type="EMBL" id="RPF49358.1"/>
    </source>
</evidence>
<evidence type="ECO:0000256" key="9">
    <source>
        <dbReference type="SAM" id="MobiDB-lite"/>
    </source>
</evidence>
<evidence type="ECO:0000256" key="7">
    <source>
        <dbReference type="ARBA" id="ARBA00023125"/>
    </source>
</evidence>
<feature type="compositionally biased region" description="Basic and acidic residues" evidence="9">
    <location>
        <begin position="67"/>
        <end position="77"/>
    </location>
</feature>
<accession>A0A3N5BI62</accession>
<dbReference type="PIRSF" id="PIRSF000774">
    <property type="entry name" value="RpoN"/>
    <property type="match status" value="1"/>
</dbReference>